<accession>A0AA35CLK1</accession>
<dbReference type="Proteomes" id="UP001163687">
    <property type="component" value="Chromosome"/>
</dbReference>
<dbReference type="InterPro" id="IPR050197">
    <property type="entry name" value="Aldolase_class_II_sugar_metab"/>
</dbReference>
<protein>
    <submittedName>
        <fullName evidence="4">L-ribulose-5-phosphate 4-epimerase</fullName>
    </submittedName>
</protein>
<dbReference type="SMART" id="SM01007">
    <property type="entry name" value="Aldolase_II"/>
    <property type="match status" value="1"/>
</dbReference>
<sequence>MQLSSLRTEVLRMARRAHAAGLMKGANGNFSARDPGSGLIVITPSGMPYDVMTEADLVVIRPDGTVAEGDRRPSSETPMHTHLYRTLPDVHAVAHTHSPYATALALLGRPIPPVLPEMIKLGEEVPVAPFALPGTPELGERVAETLRRTGARAALLQAHGALAVGRDPEEAILRALDLEEVAMVYVLALQIGDPPNLPSDTFQRLREVYGLSGR</sequence>
<dbReference type="GO" id="GO:0046872">
    <property type="term" value="F:metal ion binding"/>
    <property type="evidence" value="ECO:0007669"/>
    <property type="project" value="UniProtKB-KW"/>
</dbReference>
<keyword evidence="2" id="KW-0456">Lyase</keyword>
<dbReference type="Gene3D" id="3.40.225.10">
    <property type="entry name" value="Class II aldolase/adducin N-terminal domain"/>
    <property type="match status" value="1"/>
</dbReference>
<dbReference type="AlphaFoldDB" id="A0AA35CLK1"/>
<evidence type="ECO:0000313" key="5">
    <source>
        <dbReference type="Proteomes" id="UP001163687"/>
    </source>
</evidence>
<gene>
    <name evidence="4" type="ORF">caldi_17330</name>
</gene>
<proteinExistence type="predicted"/>
<dbReference type="PANTHER" id="PTHR22789">
    <property type="entry name" value="FUCULOSE PHOSPHATE ALDOLASE"/>
    <property type="match status" value="1"/>
</dbReference>
<name>A0AA35CLK1_9FIRM</name>
<dbReference type="RefSeq" id="WP_264844651.1">
    <property type="nucleotide sequence ID" value="NZ_AP025628.1"/>
</dbReference>
<dbReference type="GO" id="GO:0016832">
    <property type="term" value="F:aldehyde-lyase activity"/>
    <property type="evidence" value="ECO:0007669"/>
    <property type="project" value="TreeGrafter"/>
</dbReference>
<keyword evidence="1" id="KW-0479">Metal-binding</keyword>
<evidence type="ECO:0000313" key="4">
    <source>
        <dbReference type="EMBL" id="BDG60643.1"/>
    </source>
</evidence>
<dbReference type="InterPro" id="IPR001303">
    <property type="entry name" value="Aldolase_II/adducin_N"/>
</dbReference>
<dbReference type="PANTHER" id="PTHR22789:SF0">
    <property type="entry name" value="3-OXO-TETRONATE 4-PHOSPHATE DECARBOXYLASE-RELATED"/>
    <property type="match status" value="1"/>
</dbReference>
<reference evidence="4" key="1">
    <citation type="submission" date="2022-03" db="EMBL/GenBank/DDBJ databases">
        <title>Complete genome sequence of Caldinitratiruptor microaerophilus.</title>
        <authorList>
            <person name="Mukaiyama R."/>
            <person name="Nishiyama T."/>
            <person name="Ueda K."/>
        </authorList>
    </citation>
    <scope>NUCLEOTIDE SEQUENCE</scope>
    <source>
        <strain evidence="4">JCM 16183</strain>
    </source>
</reference>
<evidence type="ECO:0000259" key="3">
    <source>
        <dbReference type="SMART" id="SM01007"/>
    </source>
</evidence>
<dbReference type="InterPro" id="IPR036409">
    <property type="entry name" value="Aldolase_II/adducin_N_sf"/>
</dbReference>
<dbReference type="SUPFAM" id="SSF53639">
    <property type="entry name" value="AraD/HMP-PK domain-like"/>
    <property type="match status" value="1"/>
</dbReference>
<dbReference type="GO" id="GO:0019323">
    <property type="term" value="P:pentose catabolic process"/>
    <property type="evidence" value="ECO:0007669"/>
    <property type="project" value="TreeGrafter"/>
</dbReference>
<dbReference type="Pfam" id="PF00596">
    <property type="entry name" value="Aldolase_II"/>
    <property type="match status" value="1"/>
</dbReference>
<dbReference type="KEGG" id="cmic:caldi_17330"/>
<dbReference type="EMBL" id="AP025628">
    <property type="protein sequence ID" value="BDG60643.1"/>
    <property type="molecule type" value="Genomic_DNA"/>
</dbReference>
<dbReference type="GO" id="GO:0005829">
    <property type="term" value="C:cytosol"/>
    <property type="evidence" value="ECO:0007669"/>
    <property type="project" value="TreeGrafter"/>
</dbReference>
<evidence type="ECO:0000256" key="1">
    <source>
        <dbReference type="ARBA" id="ARBA00022723"/>
    </source>
</evidence>
<feature type="domain" description="Class II aldolase/adducin N-terminal" evidence="3">
    <location>
        <begin position="8"/>
        <end position="186"/>
    </location>
</feature>
<organism evidence="4 5">
    <name type="scientific">Caldinitratiruptor microaerophilus</name>
    <dbReference type="NCBI Taxonomy" id="671077"/>
    <lineage>
        <taxon>Bacteria</taxon>
        <taxon>Bacillati</taxon>
        <taxon>Bacillota</taxon>
        <taxon>Clostridia</taxon>
        <taxon>Eubacteriales</taxon>
        <taxon>Symbiobacteriaceae</taxon>
        <taxon>Caldinitratiruptor</taxon>
    </lineage>
</organism>
<evidence type="ECO:0000256" key="2">
    <source>
        <dbReference type="ARBA" id="ARBA00023239"/>
    </source>
</evidence>
<keyword evidence="5" id="KW-1185">Reference proteome</keyword>